<dbReference type="PROSITE" id="PS51257">
    <property type="entry name" value="PROKAR_LIPOPROTEIN"/>
    <property type="match status" value="1"/>
</dbReference>
<protein>
    <recommendedName>
        <fullName evidence="3">Lipoprotein</fullName>
    </recommendedName>
</protein>
<name>A0ABY7NCT0_ALCFA</name>
<organism evidence="1 2">
    <name type="scientific">Alcaligenes faecalis</name>
    <dbReference type="NCBI Taxonomy" id="511"/>
    <lineage>
        <taxon>Bacteria</taxon>
        <taxon>Pseudomonadati</taxon>
        <taxon>Pseudomonadota</taxon>
        <taxon>Betaproteobacteria</taxon>
        <taxon>Burkholderiales</taxon>
        <taxon>Alcaligenaceae</taxon>
        <taxon>Alcaligenes</taxon>
    </lineage>
</organism>
<proteinExistence type="predicted"/>
<gene>
    <name evidence="1" type="ORF">M2J83_09450</name>
</gene>
<accession>A0ABY7NCT0</accession>
<dbReference type="RefSeq" id="WP_254001989.1">
    <property type="nucleotide sequence ID" value="NZ_CP096916.1"/>
</dbReference>
<dbReference type="Proteomes" id="UP001211866">
    <property type="component" value="Chromosome"/>
</dbReference>
<evidence type="ECO:0008006" key="3">
    <source>
        <dbReference type="Google" id="ProtNLM"/>
    </source>
</evidence>
<keyword evidence="2" id="KW-1185">Reference proteome</keyword>
<reference evidence="1 2" key="1">
    <citation type="submission" date="2022-05" db="EMBL/GenBank/DDBJ databases">
        <title>Complete sequence of strain NY11312.</title>
        <authorList>
            <person name="Zhou D."/>
        </authorList>
    </citation>
    <scope>NUCLEOTIDE SEQUENCE [LARGE SCALE GENOMIC DNA]</scope>
    <source>
        <strain evidence="1 2">NY11312</strain>
    </source>
</reference>
<dbReference type="EMBL" id="CP096916">
    <property type="protein sequence ID" value="WBM40014.1"/>
    <property type="molecule type" value="Genomic_DNA"/>
</dbReference>
<evidence type="ECO:0000313" key="1">
    <source>
        <dbReference type="EMBL" id="WBM40014.1"/>
    </source>
</evidence>
<evidence type="ECO:0000313" key="2">
    <source>
        <dbReference type="Proteomes" id="UP001211866"/>
    </source>
</evidence>
<sequence>MKIIAIAGALAMLTGCAVKYNPAVPKTEVVDSPAVGVITKAQIGDHLLTKGVLVEQQALHLRQPVNGFAYNIHPGVYPKLGALEGEQFFSSVGVARNPLADAFQSISVKDEHPTQICVVSNLAYRNCYDADFEIKSVTSVQDSSFQQTLIYSGRVGNKINVGYREFSGNAARPAFNNDVEYDLTTSRRIGYKGAEIEVIDADNTAITYKVISTFK</sequence>